<keyword evidence="6" id="KW-1185">Reference proteome</keyword>
<protein>
    <submittedName>
        <fullName evidence="5">Uncharacterized protein</fullName>
    </submittedName>
</protein>
<keyword evidence="1" id="KW-0540">Nuclease</keyword>
<keyword evidence="3" id="KW-0269">Exonuclease</keyword>
<dbReference type="VEuPathDB" id="ToxoDB:ETH2_0633100"/>
<evidence type="ECO:0000256" key="2">
    <source>
        <dbReference type="ARBA" id="ARBA00022801"/>
    </source>
</evidence>
<feature type="region of interest" description="Disordered" evidence="4">
    <location>
        <begin position="227"/>
        <end position="266"/>
    </location>
</feature>
<proteinExistence type="predicted"/>
<dbReference type="GO" id="GO:0006303">
    <property type="term" value="P:double-strand break repair via nonhomologous end joining"/>
    <property type="evidence" value="ECO:0007669"/>
    <property type="project" value="TreeGrafter"/>
</dbReference>
<dbReference type="Proteomes" id="UP000030747">
    <property type="component" value="Unassembled WGS sequence"/>
</dbReference>
<reference evidence="5" key="1">
    <citation type="submission" date="2013-10" db="EMBL/GenBank/DDBJ databases">
        <title>Genomic analysis of the causative agents of coccidiosis in chickens.</title>
        <authorList>
            <person name="Reid A.J."/>
            <person name="Blake D."/>
            <person name="Billington K."/>
            <person name="Browne H."/>
            <person name="Dunn M."/>
            <person name="Hung S."/>
            <person name="Kawahara F."/>
            <person name="Miranda-Saavedra D."/>
            <person name="Mourier T."/>
            <person name="Nagra H."/>
            <person name="Otto T.D."/>
            <person name="Rawlings N."/>
            <person name="Sanchez A."/>
            <person name="Sanders M."/>
            <person name="Subramaniam C."/>
            <person name="Tay Y."/>
            <person name="Dear P."/>
            <person name="Doerig C."/>
            <person name="Gruber A."/>
            <person name="Parkinson J."/>
            <person name="Shirley M."/>
            <person name="Wan K.L."/>
            <person name="Berriman M."/>
            <person name="Tomley F."/>
            <person name="Pain A."/>
        </authorList>
    </citation>
    <scope>NUCLEOTIDE SEQUENCE [LARGE SCALE GENOMIC DNA]</scope>
    <source>
        <strain evidence="5">Houghton</strain>
    </source>
</reference>
<gene>
    <name evidence="5" type="ORF">ETH_00013095</name>
</gene>
<keyword evidence="2" id="KW-0378">Hydrolase</keyword>
<dbReference type="OrthoDB" id="346985at2759"/>
<accession>U6KK20</accession>
<evidence type="ECO:0000256" key="4">
    <source>
        <dbReference type="SAM" id="MobiDB-lite"/>
    </source>
</evidence>
<evidence type="ECO:0000313" key="6">
    <source>
        <dbReference type="Proteomes" id="UP000030747"/>
    </source>
</evidence>
<dbReference type="GeneID" id="25251786"/>
<dbReference type="GO" id="GO:0036297">
    <property type="term" value="P:interstrand cross-link repair"/>
    <property type="evidence" value="ECO:0007669"/>
    <property type="project" value="TreeGrafter"/>
</dbReference>
<dbReference type="PANTHER" id="PTHR23240">
    <property type="entry name" value="DNA CROSS-LINK REPAIR PROTEIN PSO2/SNM1-RELATED"/>
    <property type="match status" value="1"/>
</dbReference>
<dbReference type="GO" id="GO:0003684">
    <property type="term" value="F:damaged DNA binding"/>
    <property type="evidence" value="ECO:0007669"/>
    <property type="project" value="TreeGrafter"/>
</dbReference>
<sequence length="596" mass="63644">MLLLRSAPVGSYVHTGDFSCTGSNLQPLLRQVQQGLRLLQQLEDPVAATAAAAAASDDSVSGARERSGNVGFAWTPERVVAQQEETHADVLYFDSAYLHPRFSFLSKEDAVAEMCQQVEVTIEGVFQILRTRPVKRLLRGHRSRSLHVVVGVDNLGKEYLLQQLGEALRPPIGLSEAHYDSAAAVAAVAAQANDSCAYSIEAFTVGLYCPVIGAVMSWILTSTGWGSSSDNSTAPREMPACGCPWSNESRSAARPGHPQEQPWHQASREEREMLVGLSGEASRAAVSLFAVPRRMLLKVVSALEASGLPALGLLPSGPSLEKGIHEGELAASSSNNDSNSSCSSSSNCVDGHQNYRGISQVVARTRKLPQRGNPNSSMQTNYLGTPITLLLDRIRAEEVILAVGVEDSEALNTINSNAELAALVGCSEALNTINSNAELAALVRCTSPSVVASVARGPVARSKASSVCGAFNYDGREGLAAFVEATEVPTVVLGSGRRYFCPHGCPRRCLRGPCACMCGNRNSTVQCSAEDSRRTELKAYGSPRVLPDSREPGVQPQAQITPELVRGTADETSVLPFRKVSRTVTRLRFVSRAEAP</sequence>
<dbReference type="GO" id="GO:0035312">
    <property type="term" value="F:5'-3' DNA exonuclease activity"/>
    <property type="evidence" value="ECO:0007669"/>
    <property type="project" value="TreeGrafter"/>
</dbReference>
<dbReference type="InterPro" id="IPR036866">
    <property type="entry name" value="RibonucZ/Hydroxyglut_hydro"/>
</dbReference>
<evidence type="ECO:0000256" key="3">
    <source>
        <dbReference type="ARBA" id="ARBA00022839"/>
    </source>
</evidence>
<dbReference type="AlphaFoldDB" id="U6KK20"/>
<dbReference type="Gene3D" id="3.60.15.10">
    <property type="entry name" value="Ribonuclease Z/Hydroxyacylglutathione hydrolase-like"/>
    <property type="match status" value="1"/>
</dbReference>
<dbReference type="VEuPathDB" id="ToxoDB:ETH_00013095"/>
<dbReference type="RefSeq" id="XP_013227999.1">
    <property type="nucleotide sequence ID" value="XM_013372545.1"/>
</dbReference>
<name>U6KK20_EIMTE</name>
<reference evidence="5" key="2">
    <citation type="submission" date="2013-10" db="EMBL/GenBank/DDBJ databases">
        <authorList>
            <person name="Aslett M."/>
        </authorList>
    </citation>
    <scope>NUCLEOTIDE SEQUENCE [LARGE SCALE GENOMIC DNA]</scope>
    <source>
        <strain evidence="5">Houghton</strain>
    </source>
</reference>
<dbReference type="PANTHER" id="PTHR23240:SF8">
    <property type="entry name" value="PROTEIN ARTEMIS"/>
    <property type="match status" value="1"/>
</dbReference>
<organism evidence="5 6">
    <name type="scientific">Eimeria tenella</name>
    <name type="common">Coccidian parasite</name>
    <dbReference type="NCBI Taxonomy" id="5802"/>
    <lineage>
        <taxon>Eukaryota</taxon>
        <taxon>Sar</taxon>
        <taxon>Alveolata</taxon>
        <taxon>Apicomplexa</taxon>
        <taxon>Conoidasida</taxon>
        <taxon>Coccidia</taxon>
        <taxon>Eucoccidiorida</taxon>
        <taxon>Eimeriorina</taxon>
        <taxon>Eimeriidae</taxon>
        <taxon>Eimeria</taxon>
    </lineage>
</organism>
<evidence type="ECO:0000313" key="5">
    <source>
        <dbReference type="EMBL" id="CDJ37161.1"/>
    </source>
</evidence>
<dbReference type="EMBL" id="HG673747">
    <property type="protein sequence ID" value="CDJ37161.1"/>
    <property type="molecule type" value="Genomic_DNA"/>
</dbReference>
<evidence type="ECO:0000256" key="1">
    <source>
        <dbReference type="ARBA" id="ARBA00022722"/>
    </source>
</evidence>